<sequence>MSEKEQLFQAWLDNRLSEQQSQRLEQLALTDDELKNRLATARYIEQQVHGYEELTPPPWDPGGIVAEQNNTPWWQWSGLSVLSLACSCFAIALVLFNVRITAQTDGFAITFGQSAQGNNSQQLEALLDQRLQRFAAEQELVLANYASDLKDQQQANNIQLAGYLMTTTRQERQQDMSHFIQYVNEQRSEDALDNKLKYQRLEYALQAQALTQGVGQGVYQSTNFNEEDK</sequence>
<evidence type="ECO:0000313" key="2">
    <source>
        <dbReference type="EMBL" id="TKB43185.1"/>
    </source>
</evidence>
<reference evidence="2 3" key="1">
    <citation type="submission" date="2019-04" db="EMBL/GenBank/DDBJ databases">
        <title>Thalassotalea guangxiensis sp. nov., isolated from sediment of the coastal wetland.</title>
        <authorList>
            <person name="Zheng S."/>
            <person name="Zhang D."/>
        </authorList>
    </citation>
    <scope>NUCLEOTIDE SEQUENCE [LARGE SCALE GENOMIC DNA]</scope>
    <source>
        <strain evidence="2 3">ZS-4</strain>
    </source>
</reference>
<accession>A0A4V5NU54</accession>
<keyword evidence="3" id="KW-1185">Reference proteome</keyword>
<comment type="caution">
    <text evidence="2">The sequence shown here is derived from an EMBL/GenBank/DDBJ whole genome shotgun (WGS) entry which is preliminary data.</text>
</comment>
<proteinExistence type="predicted"/>
<dbReference type="OrthoDB" id="5765975at2"/>
<keyword evidence="1" id="KW-0472">Membrane</keyword>
<dbReference type="Proteomes" id="UP000307999">
    <property type="component" value="Unassembled WGS sequence"/>
</dbReference>
<keyword evidence="1" id="KW-0812">Transmembrane</keyword>
<gene>
    <name evidence="2" type="ORF">E8M12_15630</name>
</gene>
<feature type="transmembrane region" description="Helical" evidence="1">
    <location>
        <begin position="73"/>
        <end position="96"/>
    </location>
</feature>
<evidence type="ECO:0000313" key="3">
    <source>
        <dbReference type="Proteomes" id="UP000307999"/>
    </source>
</evidence>
<dbReference type="AlphaFoldDB" id="A0A4V5NU54"/>
<dbReference type="RefSeq" id="WP_136737205.1">
    <property type="nucleotide sequence ID" value="NZ_SWDB01000041.1"/>
</dbReference>
<protein>
    <submittedName>
        <fullName evidence="2">Uncharacterized protein</fullName>
    </submittedName>
</protein>
<evidence type="ECO:0000256" key="1">
    <source>
        <dbReference type="SAM" id="Phobius"/>
    </source>
</evidence>
<keyword evidence="1" id="KW-1133">Transmembrane helix</keyword>
<name>A0A4V5NU54_9GAMM</name>
<organism evidence="2 3">
    <name type="scientific">Thalassotalea mangrovi</name>
    <dbReference type="NCBI Taxonomy" id="2572245"/>
    <lineage>
        <taxon>Bacteria</taxon>
        <taxon>Pseudomonadati</taxon>
        <taxon>Pseudomonadota</taxon>
        <taxon>Gammaproteobacteria</taxon>
        <taxon>Alteromonadales</taxon>
        <taxon>Colwelliaceae</taxon>
        <taxon>Thalassotalea</taxon>
    </lineage>
</organism>
<dbReference type="EMBL" id="SWDB01000041">
    <property type="protein sequence ID" value="TKB43185.1"/>
    <property type="molecule type" value="Genomic_DNA"/>
</dbReference>